<sequence length="62" mass="6844">MAAIHGLRPDDSTDVLPTSSVQFVNVTRTFSLVARDISTAILLIHIHVAARRHTSQHFYTTG</sequence>
<dbReference type="EMBL" id="JAIWYP010000012">
    <property type="protein sequence ID" value="KAH3730041.1"/>
    <property type="molecule type" value="Genomic_DNA"/>
</dbReference>
<organism evidence="1 2">
    <name type="scientific">Dreissena polymorpha</name>
    <name type="common">Zebra mussel</name>
    <name type="synonym">Mytilus polymorpha</name>
    <dbReference type="NCBI Taxonomy" id="45954"/>
    <lineage>
        <taxon>Eukaryota</taxon>
        <taxon>Metazoa</taxon>
        <taxon>Spiralia</taxon>
        <taxon>Lophotrochozoa</taxon>
        <taxon>Mollusca</taxon>
        <taxon>Bivalvia</taxon>
        <taxon>Autobranchia</taxon>
        <taxon>Heteroconchia</taxon>
        <taxon>Euheterodonta</taxon>
        <taxon>Imparidentia</taxon>
        <taxon>Neoheterodontei</taxon>
        <taxon>Myida</taxon>
        <taxon>Dreissenoidea</taxon>
        <taxon>Dreissenidae</taxon>
        <taxon>Dreissena</taxon>
    </lineage>
</organism>
<comment type="caution">
    <text evidence="1">The sequence shown here is derived from an EMBL/GenBank/DDBJ whole genome shotgun (WGS) entry which is preliminary data.</text>
</comment>
<evidence type="ECO:0000313" key="1">
    <source>
        <dbReference type="EMBL" id="KAH3730041.1"/>
    </source>
</evidence>
<accession>A0A9D4CTP5</accession>
<keyword evidence="2" id="KW-1185">Reference proteome</keyword>
<gene>
    <name evidence="1" type="ORF">DPMN_056019</name>
</gene>
<evidence type="ECO:0000313" key="2">
    <source>
        <dbReference type="Proteomes" id="UP000828390"/>
    </source>
</evidence>
<reference evidence="1" key="1">
    <citation type="journal article" date="2019" name="bioRxiv">
        <title>The Genome of the Zebra Mussel, Dreissena polymorpha: A Resource for Invasive Species Research.</title>
        <authorList>
            <person name="McCartney M.A."/>
            <person name="Auch B."/>
            <person name="Kono T."/>
            <person name="Mallez S."/>
            <person name="Zhang Y."/>
            <person name="Obille A."/>
            <person name="Becker A."/>
            <person name="Abrahante J.E."/>
            <person name="Garbe J."/>
            <person name="Badalamenti J.P."/>
            <person name="Herman A."/>
            <person name="Mangelson H."/>
            <person name="Liachko I."/>
            <person name="Sullivan S."/>
            <person name="Sone E.D."/>
            <person name="Koren S."/>
            <person name="Silverstein K.A.T."/>
            <person name="Beckman K.B."/>
            <person name="Gohl D.M."/>
        </authorList>
    </citation>
    <scope>NUCLEOTIDE SEQUENCE</scope>
    <source>
        <strain evidence="1">Duluth1</strain>
        <tissue evidence="1">Whole animal</tissue>
    </source>
</reference>
<dbReference type="AlphaFoldDB" id="A0A9D4CTP5"/>
<name>A0A9D4CTP5_DREPO</name>
<dbReference type="Proteomes" id="UP000828390">
    <property type="component" value="Unassembled WGS sequence"/>
</dbReference>
<protein>
    <submittedName>
        <fullName evidence="1">Uncharacterized protein</fullName>
    </submittedName>
</protein>
<proteinExistence type="predicted"/>
<reference evidence="1" key="2">
    <citation type="submission" date="2020-11" db="EMBL/GenBank/DDBJ databases">
        <authorList>
            <person name="McCartney M.A."/>
            <person name="Auch B."/>
            <person name="Kono T."/>
            <person name="Mallez S."/>
            <person name="Becker A."/>
            <person name="Gohl D.M."/>
            <person name="Silverstein K.A.T."/>
            <person name="Koren S."/>
            <person name="Bechman K.B."/>
            <person name="Herman A."/>
            <person name="Abrahante J.E."/>
            <person name="Garbe J."/>
        </authorList>
    </citation>
    <scope>NUCLEOTIDE SEQUENCE</scope>
    <source>
        <strain evidence="1">Duluth1</strain>
        <tissue evidence="1">Whole animal</tissue>
    </source>
</reference>